<proteinExistence type="predicted"/>
<dbReference type="PANTHER" id="PTHR33169">
    <property type="entry name" value="PADR-FAMILY TRANSCRIPTIONAL REGULATOR"/>
    <property type="match status" value="1"/>
</dbReference>
<dbReference type="InterPro" id="IPR036390">
    <property type="entry name" value="WH_DNA-bd_sf"/>
</dbReference>
<keyword evidence="3" id="KW-1185">Reference proteome</keyword>
<dbReference type="InterPro" id="IPR036388">
    <property type="entry name" value="WH-like_DNA-bd_sf"/>
</dbReference>
<dbReference type="SUPFAM" id="SSF46785">
    <property type="entry name" value="Winged helix' DNA-binding domain"/>
    <property type="match status" value="1"/>
</dbReference>
<feature type="domain" description="Transcription regulator PadR N-terminal" evidence="1">
    <location>
        <begin position="16"/>
        <end position="90"/>
    </location>
</feature>
<dbReference type="AlphaFoldDB" id="A0A4Z0RBC0"/>
<dbReference type="InterPro" id="IPR052509">
    <property type="entry name" value="Metal_resp_DNA-bind_regulator"/>
</dbReference>
<dbReference type="PANTHER" id="PTHR33169:SF14">
    <property type="entry name" value="TRANSCRIPTIONAL REGULATOR RV3488"/>
    <property type="match status" value="1"/>
</dbReference>
<reference evidence="2 3" key="1">
    <citation type="submission" date="2019-03" db="EMBL/GenBank/DDBJ databases">
        <title>Draft Genome Sequence of Desulfosporosinus fructosivorans Strain 63.6F, Isolated from Marine Sediment in the Baltic Sea.</title>
        <authorList>
            <person name="Hausmann B."/>
            <person name="Vandieken V."/>
            <person name="Pjevac P."/>
            <person name="Schreck K."/>
            <person name="Herbold C.W."/>
            <person name="Loy A."/>
        </authorList>
    </citation>
    <scope>NUCLEOTIDE SEQUENCE [LARGE SCALE GENOMIC DNA]</scope>
    <source>
        <strain evidence="2 3">63.6F</strain>
    </source>
</reference>
<dbReference type="EMBL" id="SPQQ01000001">
    <property type="protein sequence ID" value="TGE39615.1"/>
    <property type="molecule type" value="Genomic_DNA"/>
</dbReference>
<protein>
    <submittedName>
        <fullName evidence="2">PadR family transcriptional regulator</fullName>
    </submittedName>
</protein>
<gene>
    <name evidence="2" type="ORF">E4K67_00985</name>
</gene>
<accession>A0A4Z0RBC0</accession>
<evidence type="ECO:0000259" key="1">
    <source>
        <dbReference type="Pfam" id="PF03551"/>
    </source>
</evidence>
<dbReference type="Proteomes" id="UP000298460">
    <property type="component" value="Unassembled WGS sequence"/>
</dbReference>
<dbReference type="InterPro" id="IPR005149">
    <property type="entry name" value="Tscrpt_reg_PadR_N"/>
</dbReference>
<name>A0A4Z0RBC0_9FIRM</name>
<evidence type="ECO:0000313" key="2">
    <source>
        <dbReference type="EMBL" id="TGE39615.1"/>
    </source>
</evidence>
<comment type="caution">
    <text evidence="2">The sequence shown here is derived from an EMBL/GenBank/DDBJ whole genome shotgun (WGS) entry which is preliminary data.</text>
</comment>
<organism evidence="2 3">
    <name type="scientific">Desulfosporosinus fructosivorans</name>
    <dbReference type="NCBI Taxonomy" id="2018669"/>
    <lineage>
        <taxon>Bacteria</taxon>
        <taxon>Bacillati</taxon>
        <taxon>Bacillota</taxon>
        <taxon>Clostridia</taxon>
        <taxon>Eubacteriales</taxon>
        <taxon>Desulfitobacteriaceae</taxon>
        <taxon>Desulfosporosinus</taxon>
    </lineage>
</organism>
<dbReference type="RefSeq" id="WP_135544554.1">
    <property type="nucleotide sequence ID" value="NZ_SPQQ01000001.1"/>
</dbReference>
<dbReference type="OrthoDB" id="9808017at2"/>
<dbReference type="Gene3D" id="1.10.10.10">
    <property type="entry name" value="Winged helix-like DNA-binding domain superfamily/Winged helix DNA-binding domain"/>
    <property type="match status" value="1"/>
</dbReference>
<dbReference type="Pfam" id="PF03551">
    <property type="entry name" value="PadR"/>
    <property type="match status" value="1"/>
</dbReference>
<sequence>MQVNKSLLASSTTMLVLKLLEEKDMYGYLMIEVLAKRSDNTFSLKAGTLYPILHGLEKQGMVSSYEETADSARVRKYYNLTSKGRQLLREKQAEWNAYSGAVEKVLQRGGAGYAFS</sequence>
<evidence type="ECO:0000313" key="3">
    <source>
        <dbReference type="Proteomes" id="UP000298460"/>
    </source>
</evidence>